<accession>A0A4P6PZS0</accession>
<evidence type="ECO:0000256" key="4">
    <source>
        <dbReference type="PROSITE-ProRule" id="PRU00335"/>
    </source>
</evidence>
<dbReference type="GO" id="GO:0000976">
    <property type="term" value="F:transcription cis-regulatory region binding"/>
    <property type="evidence" value="ECO:0007669"/>
    <property type="project" value="TreeGrafter"/>
</dbReference>
<feature type="DNA-binding region" description="H-T-H motif" evidence="4">
    <location>
        <begin position="46"/>
        <end position="65"/>
    </location>
</feature>
<dbReference type="EMBL" id="CP036455">
    <property type="protein sequence ID" value="QBI53280.1"/>
    <property type="molecule type" value="Genomic_DNA"/>
</dbReference>
<keyword evidence="1" id="KW-0805">Transcription regulation</keyword>
<keyword evidence="2 4" id="KW-0238">DNA-binding</keyword>
<name>A0A4P6PZS0_9ACTN</name>
<dbReference type="PROSITE" id="PS50977">
    <property type="entry name" value="HTH_TETR_2"/>
    <property type="match status" value="1"/>
</dbReference>
<evidence type="ECO:0000313" key="8">
    <source>
        <dbReference type="Proteomes" id="UP000292235"/>
    </source>
</evidence>
<keyword evidence="3" id="KW-0804">Transcription</keyword>
<evidence type="ECO:0000256" key="3">
    <source>
        <dbReference type="ARBA" id="ARBA00023163"/>
    </source>
</evidence>
<dbReference type="SUPFAM" id="SSF46689">
    <property type="entry name" value="Homeodomain-like"/>
    <property type="match status" value="1"/>
</dbReference>
<dbReference type="PANTHER" id="PTHR30055">
    <property type="entry name" value="HTH-TYPE TRANSCRIPTIONAL REGULATOR RUTR"/>
    <property type="match status" value="1"/>
</dbReference>
<dbReference type="KEGG" id="strr:EKD16_07420"/>
<dbReference type="InterPro" id="IPR001647">
    <property type="entry name" value="HTH_TetR"/>
</dbReference>
<dbReference type="InterPro" id="IPR023772">
    <property type="entry name" value="DNA-bd_HTH_TetR-type_CS"/>
</dbReference>
<dbReference type="Proteomes" id="UP000292235">
    <property type="component" value="Chromosome"/>
</dbReference>
<evidence type="ECO:0000256" key="5">
    <source>
        <dbReference type="SAM" id="MobiDB-lite"/>
    </source>
</evidence>
<dbReference type="Gene3D" id="1.10.357.10">
    <property type="entry name" value="Tetracycline Repressor, domain 2"/>
    <property type="match status" value="1"/>
</dbReference>
<proteinExistence type="predicted"/>
<dbReference type="Pfam" id="PF00440">
    <property type="entry name" value="TetR_N"/>
    <property type="match status" value="1"/>
</dbReference>
<feature type="region of interest" description="Disordered" evidence="5">
    <location>
        <begin position="1"/>
        <end position="21"/>
    </location>
</feature>
<keyword evidence="8" id="KW-1185">Reference proteome</keyword>
<gene>
    <name evidence="7" type="primary">fadR2</name>
    <name evidence="7" type="ORF">EKD16_07420</name>
</gene>
<dbReference type="AlphaFoldDB" id="A0A4P6PZS0"/>
<dbReference type="InterPro" id="IPR009057">
    <property type="entry name" value="Homeodomain-like_sf"/>
</dbReference>
<protein>
    <submittedName>
        <fullName evidence="7">Fatty acid metabolism regulator protein</fullName>
    </submittedName>
</protein>
<dbReference type="PROSITE" id="PS01081">
    <property type="entry name" value="HTH_TETR_1"/>
    <property type="match status" value="1"/>
</dbReference>
<dbReference type="InterPro" id="IPR050109">
    <property type="entry name" value="HTH-type_TetR-like_transc_reg"/>
</dbReference>
<dbReference type="PRINTS" id="PR00455">
    <property type="entry name" value="HTHTETR"/>
</dbReference>
<dbReference type="PANTHER" id="PTHR30055:SF234">
    <property type="entry name" value="HTH-TYPE TRANSCRIPTIONAL REGULATOR BETI"/>
    <property type="match status" value="1"/>
</dbReference>
<evidence type="ECO:0000256" key="1">
    <source>
        <dbReference type="ARBA" id="ARBA00023015"/>
    </source>
</evidence>
<feature type="domain" description="HTH tetR-type" evidence="6">
    <location>
        <begin position="23"/>
        <end position="83"/>
    </location>
</feature>
<feature type="compositionally biased region" description="Basic and acidic residues" evidence="5">
    <location>
        <begin position="1"/>
        <end position="11"/>
    </location>
</feature>
<organism evidence="7 8">
    <name type="scientific">Streptomonospora litoralis</name>
    <dbReference type="NCBI Taxonomy" id="2498135"/>
    <lineage>
        <taxon>Bacteria</taxon>
        <taxon>Bacillati</taxon>
        <taxon>Actinomycetota</taxon>
        <taxon>Actinomycetes</taxon>
        <taxon>Streptosporangiales</taxon>
        <taxon>Nocardiopsidaceae</taxon>
        <taxon>Streptomonospora</taxon>
    </lineage>
</organism>
<evidence type="ECO:0000256" key="2">
    <source>
        <dbReference type="ARBA" id="ARBA00023125"/>
    </source>
</evidence>
<evidence type="ECO:0000259" key="6">
    <source>
        <dbReference type="PROSITE" id="PS50977"/>
    </source>
</evidence>
<sequence length="255" mass="28423">MAPPAPDERPTVRQTDQAEAERDARAERILDAATETLVALGYRRVTVDDVAKRAGVGKGTVYLHFHTKELLFITVLMRAQAAMVRRHIDAMRADPEQVRPSALAYSNYLMVEEAPITRAMLTGDSEILGSLAQIGTRELADFARARIAFMTDYFTTLRENGVVRTDAAVEPQLHAYFRIFYGYIAAEPVTQSLRTDTPESRTASDAAMLAHVVRAAFETSSDDPALARAAAPRIIELFRRLLTRVTEEIDNQKRT</sequence>
<reference evidence="7 8" key="1">
    <citation type="submission" date="2019-02" db="EMBL/GenBank/DDBJ databases">
        <authorList>
            <person name="Khodamoradi S."/>
            <person name="Hahnke R.L."/>
            <person name="Kaempfer P."/>
            <person name="Schumann P."/>
            <person name="Rohde M."/>
            <person name="Steinert M."/>
            <person name="Luzhetskyy A."/>
            <person name="Wink J."/>
            <person name="Ruckert C."/>
        </authorList>
    </citation>
    <scope>NUCLEOTIDE SEQUENCE [LARGE SCALE GENOMIC DNA]</scope>
    <source>
        <strain evidence="7 8">M2</strain>
    </source>
</reference>
<dbReference type="GO" id="GO:0003700">
    <property type="term" value="F:DNA-binding transcription factor activity"/>
    <property type="evidence" value="ECO:0007669"/>
    <property type="project" value="TreeGrafter"/>
</dbReference>
<evidence type="ECO:0000313" key="7">
    <source>
        <dbReference type="EMBL" id="QBI53280.1"/>
    </source>
</evidence>
<dbReference type="RefSeq" id="WP_165498513.1">
    <property type="nucleotide sequence ID" value="NZ_CP036455.1"/>
</dbReference>